<dbReference type="PANTHER" id="PTHR43612">
    <property type="entry name" value="TRIFUNCTIONAL ENZYME SUBUNIT ALPHA"/>
    <property type="match status" value="1"/>
</dbReference>
<dbReference type="EMBL" id="WNKW01000005">
    <property type="protein sequence ID" value="MTW34752.1"/>
    <property type="molecule type" value="Genomic_DNA"/>
</dbReference>
<dbReference type="Proteomes" id="UP000735592">
    <property type="component" value="Unassembled WGS sequence"/>
</dbReference>
<comment type="caution">
    <text evidence="1">The sequence shown here is derived from an EMBL/GenBank/DDBJ whole genome shotgun (WGS) entry which is preliminary data.</text>
</comment>
<dbReference type="Pfam" id="PF00378">
    <property type="entry name" value="ECH_1"/>
    <property type="match status" value="1"/>
</dbReference>
<protein>
    <recommendedName>
        <fullName evidence="3">Enoyl-CoA hydratase/isomerase family protein</fullName>
    </recommendedName>
</protein>
<gene>
    <name evidence="1" type="ORF">GM655_18260</name>
</gene>
<dbReference type="RefSeq" id="WP_155436104.1">
    <property type="nucleotide sequence ID" value="NZ_JBHLXK010000006.1"/>
</dbReference>
<dbReference type="Gene3D" id="3.90.226.10">
    <property type="entry name" value="2-enoyl-CoA Hydratase, Chain A, domain 1"/>
    <property type="match status" value="1"/>
</dbReference>
<sequence>MIKVEQQPQFIQVTLSNNSINPLSRSWQQALQGLLETLEQQAGDNAAAPIVQINFDASKADFQLEHLAALARQQAPDCMQLLASYHGLLRRLERLPIPVVAILEGAVSGHAWGLALACQRRYALGAGSYSLPQASLGITPCGGALVRTGRLLGLQAALPLLLDGSACDSATALQLGLLHGITADRAALTGLLQQYRQAGTPLRQPWDEKMPALPGGAIDSPANLAFLQLAPARLRSRHAAPAPAEQAILCALAEGMLVDFDTAVLIESRYFCQSAIAFQA</sequence>
<evidence type="ECO:0008006" key="3">
    <source>
        <dbReference type="Google" id="ProtNLM"/>
    </source>
</evidence>
<evidence type="ECO:0000313" key="1">
    <source>
        <dbReference type="EMBL" id="MTW34752.1"/>
    </source>
</evidence>
<keyword evidence="2" id="KW-1185">Reference proteome</keyword>
<organism evidence="1 2">
    <name type="scientific">Pseudoduganella danionis</name>
    <dbReference type="NCBI Taxonomy" id="1890295"/>
    <lineage>
        <taxon>Bacteria</taxon>
        <taxon>Pseudomonadati</taxon>
        <taxon>Pseudomonadota</taxon>
        <taxon>Betaproteobacteria</taxon>
        <taxon>Burkholderiales</taxon>
        <taxon>Oxalobacteraceae</taxon>
        <taxon>Telluria group</taxon>
        <taxon>Pseudoduganella</taxon>
    </lineage>
</organism>
<reference evidence="1 2" key="1">
    <citation type="submission" date="2019-11" db="EMBL/GenBank/DDBJ databases">
        <title>Type strains purchased from KCTC, JCM and DSMZ.</title>
        <authorList>
            <person name="Lu H."/>
        </authorList>
    </citation>
    <scope>NUCLEOTIDE SEQUENCE [LARGE SCALE GENOMIC DNA]</scope>
    <source>
        <strain evidence="1 2">DSM 103461</strain>
    </source>
</reference>
<dbReference type="InterPro" id="IPR029045">
    <property type="entry name" value="ClpP/crotonase-like_dom_sf"/>
</dbReference>
<proteinExistence type="predicted"/>
<dbReference type="InterPro" id="IPR050136">
    <property type="entry name" value="FA_oxidation_alpha_subunit"/>
</dbReference>
<dbReference type="SUPFAM" id="SSF52096">
    <property type="entry name" value="ClpP/crotonase"/>
    <property type="match status" value="1"/>
</dbReference>
<accession>A0ABW9SVC2</accession>
<dbReference type="PANTHER" id="PTHR43612:SF3">
    <property type="entry name" value="TRIFUNCTIONAL ENZYME SUBUNIT ALPHA, MITOCHONDRIAL"/>
    <property type="match status" value="1"/>
</dbReference>
<dbReference type="CDD" id="cd06558">
    <property type="entry name" value="crotonase-like"/>
    <property type="match status" value="1"/>
</dbReference>
<name>A0ABW9SVC2_9BURK</name>
<dbReference type="InterPro" id="IPR001753">
    <property type="entry name" value="Enoyl-CoA_hydra/iso"/>
</dbReference>
<evidence type="ECO:0000313" key="2">
    <source>
        <dbReference type="Proteomes" id="UP000735592"/>
    </source>
</evidence>